<accession>A0A2P2PPC5</accession>
<proteinExistence type="predicted"/>
<organism evidence="1">
    <name type="scientific">Rhizophora mucronata</name>
    <name type="common">Asiatic mangrove</name>
    <dbReference type="NCBI Taxonomy" id="61149"/>
    <lineage>
        <taxon>Eukaryota</taxon>
        <taxon>Viridiplantae</taxon>
        <taxon>Streptophyta</taxon>
        <taxon>Embryophyta</taxon>
        <taxon>Tracheophyta</taxon>
        <taxon>Spermatophyta</taxon>
        <taxon>Magnoliopsida</taxon>
        <taxon>eudicotyledons</taxon>
        <taxon>Gunneridae</taxon>
        <taxon>Pentapetalae</taxon>
        <taxon>rosids</taxon>
        <taxon>fabids</taxon>
        <taxon>Malpighiales</taxon>
        <taxon>Rhizophoraceae</taxon>
        <taxon>Rhizophora</taxon>
    </lineage>
</organism>
<sequence>MVVNITSNHYIKENNILVGNSIEYVACECRFATSRICPHQFDGQGRV</sequence>
<dbReference type="AlphaFoldDB" id="A0A2P2PPC5"/>
<reference evidence="1" key="1">
    <citation type="submission" date="2018-02" db="EMBL/GenBank/DDBJ databases">
        <title>Rhizophora mucronata_Transcriptome.</title>
        <authorList>
            <person name="Meera S.P."/>
            <person name="Sreeshan A."/>
            <person name="Augustine A."/>
        </authorList>
    </citation>
    <scope>NUCLEOTIDE SEQUENCE</scope>
    <source>
        <tissue evidence="1">Leaf</tissue>
    </source>
</reference>
<evidence type="ECO:0000313" key="1">
    <source>
        <dbReference type="EMBL" id="MBX56541.1"/>
    </source>
</evidence>
<name>A0A2P2PPC5_RHIMU</name>
<protein>
    <submittedName>
        <fullName evidence="1">Uncharacterized protein</fullName>
    </submittedName>
</protein>
<dbReference type="EMBL" id="GGEC01076057">
    <property type="protein sequence ID" value="MBX56541.1"/>
    <property type="molecule type" value="Transcribed_RNA"/>
</dbReference>